<name>A0A6A4TFD8_SCOMX</name>
<evidence type="ECO:0000259" key="12">
    <source>
        <dbReference type="PROSITE" id="PS50001"/>
    </source>
</evidence>
<dbReference type="SMART" id="SM00220">
    <property type="entry name" value="S_TKc"/>
    <property type="match status" value="1"/>
</dbReference>
<dbReference type="PRINTS" id="PR00401">
    <property type="entry name" value="SH2DOMAIN"/>
</dbReference>
<keyword evidence="2" id="KW-0449">Lipoprotein</keyword>
<comment type="catalytic activity">
    <reaction evidence="7 10">
        <text>L-tyrosyl-[protein] + ATP = O-phospho-L-tyrosyl-[protein] + ADP + H(+)</text>
        <dbReference type="Rhea" id="RHEA:10596"/>
        <dbReference type="Rhea" id="RHEA-COMP:10136"/>
        <dbReference type="Rhea" id="RHEA-COMP:20101"/>
        <dbReference type="ChEBI" id="CHEBI:15378"/>
        <dbReference type="ChEBI" id="CHEBI:30616"/>
        <dbReference type="ChEBI" id="CHEBI:46858"/>
        <dbReference type="ChEBI" id="CHEBI:61978"/>
        <dbReference type="ChEBI" id="CHEBI:456216"/>
        <dbReference type="EC" id="2.7.10.2"/>
    </reaction>
</comment>
<keyword evidence="2" id="KW-0519">Myristate</keyword>
<evidence type="ECO:0000256" key="4">
    <source>
        <dbReference type="ARBA" id="ARBA00022777"/>
    </source>
</evidence>
<comment type="caution">
    <text evidence="14">The sequence shown here is derived from an EMBL/GenBank/DDBJ whole genome shotgun (WGS) entry which is preliminary data.</text>
</comment>
<keyword evidence="4 10" id="KW-0418">Kinase</keyword>
<dbReference type="SUPFAM" id="SSF55550">
    <property type="entry name" value="SH2 domain"/>
    <property type="match status" value="2"/>
</dbReference>
<reference evidence="14 15" key="1">
    <citation type="submission" date="2019-06" db="EMBL/GenBank/DDBJ databases">
        <title>Draft genomes of female and male turbot (Scophthalmus maximus).</title>
        <authorList>
            <person name="Xu H."/>
            <person name="Xu X.-W."/>
            <person name="Shao C."/>
            <person name="Chen S."/>
        </authorList>
    </citation>
    <scope>NUCLEOTIDE SEQUENCE [LARGE SCALE GENOMIC DNA]</scope>
    <source>
        <strain evidence="14">Ysfricsl-2016a</strain>
        <tissue evidence="14">Blood</tissue>
    </source>
</reference>
<dbReference type="EMBL" id="VEVO01000005">
    <property type="protein sequence ID" value="KAF0041934.1"/>
    <property type="molecule type" value="Genomic_DNA"/>
</dbReference>
<accession>A0A6A4TFD8</accession>
<dbReference type="FunFam" id="1.10.510.10:FF:000216">
    <property type="entry name" value="Tyrosine-protein kinase SYK"/>
    <property type="match status" value="1"/>
</dbReference>
<dbReference type="InterPro" id="IPR011009">
    <property type="entry name" value="Kinase-like_dom_sf"/>
</dbReference>
<dbReference type="Gene3D" id="3.30.505.10">
    <property type="entry name" value="SH2 domain"/>
    <property type="match status" value="2"/>
</dbReference>
<sequence>MSTDPAAELPFYYGSISRLESEQHLKLAGMADGLFLLRQCLRSLGGYVLSIVWNLEFHHYSVEKQLNGTYCITGGKPHCGPAELCEFYSKDPDGLVCILRKPCLRSADTPIQPGVFDSLRENMLREYVRQTWNLEGEAMEQAIISQAPQLEKLIATTAHERMPWYHSKITRQEGERRLYSGAQPDGKFLVRDREETGTFALSMMYGKTVYHYQILQEKSGKFSMPEGTKFDTIWQRRPNGYTPPPRAIAAASIVPAEREVLPMDCSGFNPYNNPNDIKRFNIQRSQLLVDEVELGSGNFGSVKKGVFKTESGQIDVAIKVLKNENEKLVREEMMREAEIMHQLSNPFIVRMLGLCNAEHLMLVMEMASAGPLNKFLSANRDSVTAENIVNLMHQVSMGMKYLEERNFVHRDLAARNVLLVNQQFAKISDFGLSKALGADNNYYKARTAGKWPLKWYAPESINFHKFSSKSDVWSFGVTMWEAFSYGGKPYKKMKGPEVINFIKMENRMECPAACPERMYALMMECWIYKEESGGSFFMKVARLLNYQLSLQHISRPCVHNVVRVCRRSKAIDPLSGDFRQNIEGKLAEQEGGTRSNKSERVGSSRHTNKLGTVVMCPALLISSLLSRTLRQQQQQKNEIKFVIRAFTAESASETGNESLIANAAFCVDAARAPEHVMIEQIDQVLVQDYRITARHRNAVHHKASALVIYSTF</sequence>
<dbReference type="PROSITE" id="PS00107">
    <property type="entry name" value="PROTEIN_KINASE_ATP"/>
    <property type="match status" value="1"/>
</dbReference>
<evidence type="ECO:0000256" key="3">
    <source>
        <dbReference type="ARBA" id="ARBA00022741"/>
    </source>
</evidence>
<dbReference type="CDD" id="cd09938">
    <property type="entry name" value="SH2_N-SH2_Zap70_Syk_like"/>
    <property type="match status" value="1"/>
</dbReference>
<dbReference type="InterPro" id="IPR000980">
    <property type="entry name" value="SH2"/>
</dbReference>
<evidence type="ECO:0000256" key="2">
    <source>
        <dbReference type="ARBA" id="ARBA00022707"/>
    </source>
</evidence>
<keyword evidence="1 10" id="KW-0808">Transferase</keyword>
<dbReference type="InterPro" id="IPR000719">
    <property type="entry name" value="Prot_kinase_dom"/>
</dbReference>
<dbReference type="PROSITE" id="PS00109">
    <property type="entry name" value="PROTEIN_KINASE_TYR"/>
    <property type="match status" value="1"/>
</dbReference>
<dbReference type="Pfam" id="PF00017">
    <property type="entry name" value="SH2"/>
    <property type="match status" value="2"/>
</dbReference>
<proteinExistence type="inferred from homology"/>
<evidence type="ECO:0000256" key="11">
    <source>
        <dbReference type="SAM" id="MobiDB-lite"/>
    </source>
</evidence>
<dbReference type="SMART" id="SM00252">
    <property type="entry name" value="SH2"/>
    <property type="match status" value="2"/>
</dbReference>
<feature type="domain" description="SH2" evidence="12">
    <location>
        <begin position="11"/>
        <end position="103"/>
    </location>
</feature>
<evidence type="ECO:0000256" key="6">
    <source>
        <dbReference type="ARBA" id="ARBA00023137"/>
    </source>
</evidence>
<evidence type="ECO:0000256" key="5">
    <source>
        <dbReference type="ARBA" id="ARBA00022840"/>
    </source>
</evidence>
<evidence type="ECO:0000256" key="1">
    <source>
        <dbReference type="ARBA" id="ARBA00022679"/>
    </source>
</evidence>
<dbReference type="InterPro" id="IPR020635">
    <property type="entry name" value="Tyr_kinase_cat_dom"/>
</dbReference>
<dbReference type="InterPro" id="IPR036860">
    <property type="entry name" value="SH2_dom_sf"/>
</dbReference>
<evidence type="ECO:0000259" key="13">
    <source>
        <dbReference type="PROSITE" id="PS50011"/>
    </source>
</evidence>
<evidence type="ECO:0000256" key="9">
    <source>
        <dbReference type="PROSITE-ProRule" id="PRU10141"/>
    </source>
</evidence>
<dbReference type="Proteomes" id="UP000438429">
    <property type="component" value="Unassembled WGS sequence"/>
</dbReference>
<feature type="region of interest" description="Disordered" evidence="11">
    <location>
        <begin position="585"/>
        <end position="605"/>
    </location>
</feature>
<keyword evidence="3 9" id="KW-0547">Nucleotide-binding</keyword>
<organism evidence="14 15">
    <name type="scientific">Scophthalmus maximus</name>
    <name type="common">Turbot</name>
    <name type="synonym">Psetta maxima</name>
    <dbReference type="NCBI Taxonomy" id="52904"/>
    <lineage>
        <taxon>Eukaryota</taxon>
        <taxon>Metazoa</taxon>
        <taxon>Chordata</taxon>
        <taxon>Craniata</taxon>
        <taxon>Vertebrata</taxon>
        <taxon>Euteleostomi</taxon>
        <taxon>Actinopterygii</taxon>
        <taxon>Neopterygii</taxon>
        <taxon>Teleostei</taxon>
        <taxon>Neoteleostei</taxon>
        <taxon>Acanthomorphata</taxon>
        <taxon>Carangaria</taxon>
        <taxon>Pleuronectiformes</taxon>
        <taxon>Pleuronectoidei</taxon>
        <taxon>Scophthalmidae</taxon>
        <taxon>Scophthalmus</taxon>
    </lineage>
</organism>
<evidence type="ECO:0000256" key="7">
    <source>
        <dbReference type="ARBA" id="ARBA00051245"/>
    </source>
</evidence>
<evidence type="ECO:0000256" key="10">
    <source>
        <dbReference type="RuleBase" id="RU362096"/>
    </source>
</evidence>
<keyword evidence="6 10" id="KW-0829">Tyrosine-protein kinase</keyword>
<dbReference type="FunFam" id="3.30.505.10:FF:000031">
    <property type="entry name" value="Tyrosine-protein kinase"/>
    <property type="match status" value="1"/>
</dbReference>
<evidence type="ECO:0000313" key="14">
    <source>
        <dbReference type="EMBL" id="KAF0041934.1"/>
    </source>
</evidence>
<dbReference type="Gene3D" id="1.10.510.10">
    <property type="entry name" value="Transferase(Phosphotransferase) domain 1"/>
    <property type="match status" value="1"/>
</dbReference>
<dbReference type="InterPro" id="IPR023420">
    <property type="entry name" value="Kinase_SYK/ZAP-70_inter-SH2_sf"/>
</dbReference>
<dbReference type="AlphaFoldDB" id="A0A6A4TFD8"/>
<dbReference type="InterPro" id="IPR008266">
    <property type="entry name" value="Tyr_kinase_AS"/>
</dbReference>
<dbReference type="InterPro" id="IPR017441">
    <property type="entry name" value="Protein_kinase_ATP_BS"/>
</dbReference>
<gene>
    <name evidence="14" type="ORF">F2P81_005466</name>
</gene>
<evidence type="ECO:0000256" key="8">
    <source>
        <dbReference type="PROSITE-ProRule" id="PRU00191"/>
    </source>
</evidence>
<dbReference type="PRINTS" id="PR00109">
    <property type="entry name" value="TYRKINASE"/>
</dbReference>
<dbReference type="Gene3D" id="3.30.200.20">
    <property type="entry name" value="Phosphorylase Kinase, domain 1"/>
    <property type="match status" value="1"/>
</dbReference>
<dbReference type="EC" id="2.7.10.2" evidence="10"/>
<dbReference type="Pfam" id="PF07714">
    <property type="entry name" value="PK_Tyr_Ser-Thr"/>
    <property type="match status" value="1"/>
</dbReference>
<dbReference type="InterPro" id="IPR035838">
    <property type="entry name" value="SYK/ZAP-70_N_SH2"/>
</dbReference>
<feature type="domain" description="SH2" evidence="12">
    <location>
        <begin position="164"/>
        <end position="233"/>
    </location>
</feature>
<keyword evidence="5 9" id="KW-0067">ATP-binding</keyword>
<dbReference type="PANTHER" id="PTHR24418">
    <property type="entry name" value="TYROSINE-PROTEIN KINASE"/>
    <property type="match status" value="1"/>
</dbReference>
<dbReference type="FunFam" id="1.10.930.10:FF:000001">
    <property type="entry name" value="Tyrosine-protein kinase"/>
    <property type="match status" value="1"/>
</dbReference>
<dbReference type="PROSITE" id="PS50001">
    <property type="entry name" value="SH2"/>
    <property type="match status" value="2"/>
</dbReference>
<dbReference type="Gene3D" id="1.10.930.10">
    <property type="entry name" value="Syk Kinase, Chain A, domain 2"/>
    <property type="match status" value="1"/>
</dbReference>
<dbReference type="GO" id="GO:0005524">
    <property type="term" value="F:ATP binding"/>
    <property type="evidence" value="ECO:0007669"/>
    <property type="project" value="UniProtKB-UniRule"/>
</dbReference>
<feature type="domain" description="Protein kinase" evidence="13">
    <location>
        <begin position="288"/>
        <end position="571"/>
    </location>
</feature>
<feature type="binding site" evidence="9">
    <location>
        <position position="319"/>
    </location>
    <ligand>
        <name>ATP</name>
        <dbReference type="ChEBI" id="CHEBI:30616"/>
    </ligand>
</feature>
<dbReference type="PROSITE" id="PS50011">
    <property type="entry name" value="PROTEIN_KINASE_DOM"/>
    <property type="match status" value="1"/>
</dbReference>
<evidence type="ECO:0000313" key="15">
    <source>
        <dbReference type="Proteomes" id="UP000438429"/>
    </source>
</evidence>
<protein>
    <recommendedName>
        <fullName evidence="10">Tyrosine-protein kinase</fullName>
        <ecNumber evidence="10">2.7.10.2</ecNumber>
    </recommendedName>
</protein>
<keyword evidence="8" id="KW-0727">SH2 domain</keyword>
<dbReference type="InterPro" id="IPR050198">
    <property type="entry name" value="Non-receptor_tyrosine_kinases"/>
</dbReference>
<dbReference type="InterPro" id="IPR001245">
    <property type="entry name" value="Ser-Thr/Tyr_kinase_cat_dom"/>
</dbReference>
<comment type="similarity">
    <text evidence="10">Belongs to the protein kinase superfamily. Tyr protein kinase family.</text>
</comment>
<dbReference type="SMART" id="SM00219">
    <property type="entry name" value="TyrKc"/>
    <property type="match status" value="1"/>
</dbReference>
<dbReference type="SUPFAM" id="SSF56112">
    <property type="entry name" value="Protein kinase-like (PK-like)"/>
    <property type="match status" value="1"/>
</dbReference>
<dbReference type="GO" id="GO:0004715">
    <property type="term" value="F:non-membrane spanning protein tyrosine kinase activity"/>
    <property type="evidence" value="ECO:0007669"/>
    <property type="project" value="UniProtKB-EC"/>
</dbReference>